<dbReference type="Proteomes" id="UP000810252">
    <property type="component" value="Unassembled WGS sequence"/>
</dbReference>
<feature type="domain" description="Gfo/Idh/MocA-like oxidoreductase N-terminal" evidence="1">
    <location>
        <begin position="42"/>
        <end position="160"/>
    </location>
</feature>
<dbReference type="AlphaFoldDB" id="A0A9D9ELS7"/>
<name>A0A9D9ELS7_9BACT</name>
<dbReference type="PANTHER" id="PTHR43818">
    <property type="entry name" value="BCDNA.GH03377"/>
    <property type="match status" value="1"/>
</dbReference>
<dbReference type="SUPFAM" id="SSF55347">
    <property type="entry name" value="Glyceraldehyde-3-phosphate dehydrogenase-like, C-terminal domain"/>
    <property type="match status" value="1"/>
</dbReference>
<sequence>MDRREFIKRFGSAGAAGLLLSSVPWLKGCTPAGQEEMKGGKVRFGIIGTGSRGRYHLENLLKVPQAEVVAFCDNYRPNLDLALSRVPGARCFDDYRRLLEDREVDAVIIATPLHLHHRMTLDALSAGKNVLCEKAMAYTMEECLDMYRKGRASGKVFFVGQQRLFDAKYIKIMDSVRKGELGPVVNVRNYWFRNNDWRRSVPSPELERHINWRLYREYSRGLMTELACHQLQNGTWAKGMIPQQVMGTGSLIYWKDGREVFDNVCTIYTFPDGVNMTFESVISNKHFGMGEQILCKDATIDLARGRLYAENPKPRSGIRQLVGDIEKGIFSNPAFAGTSWSAENASKDPGVAIMPEAVGDDGSLSMLQAFCHSILTGTQPPHVLEEAYYASVLCLLGDEAILQQKTLQFPEELRIDYI</sequence>
<dbReference type="InterPro" id="IPR050463">
    <property type="entry name" value="Gfo/Idh/MocA_oxidrdct_glycsds"/>
</dbReference>
<dbReference type="SUPFAM" id="SSF51735">
    <property type="entry name" value="NAD(P)-binding Rossmann-fold domains"/>
    <property type="match status" value="1"/>
</dbReference>
<dbReference type="InterPro" id="IPR036291">
    <property type="entry name" value="NAD(P)-bd_dom_sf"/>
</dbReference>
<evidence type="ECO:0000259" key="2">
    <source>
        <dbReference type="Pfam" id="PF22725"/>
    </source>
</evidence>
<comment type="caution">
    <text evidence="3">The sequence shown here is derived from an EMBL/GenBank/DDBJ whole genome shotgun (WGS) entry which is preliminary data.</text>
</comment>
<proteinExistence type="predicted"/>
<dbReference type="EMBL" id="JADIMQ010000094">
    <property type="protein sequence ID" value="MBO8448925.1"/>
    <property type="molecule type" value="Genomic_DNA"/>
</dbReference>
<dbReference type="InterPro" id="IPR000683">
    <property type="entry name" value="Gfo/Idh/MocA-like_OxRdtase_N"/>
</dbReference>
<dbReference type="Pfam" id="PF01408">
    <property type="entry name" value="GFO_IDH_MocA"/>
    <property type="match status" value="1"/>
</dbReference>
<dbReference type="Pfam" id="PF22725">
    <property type="entry name" value="GFO_IDH_MocA_C3"/>
    <property type="match status" value="1"/>
</dbReference>
<gene>
    <name evidence="3" type="ORF">IAC29_06610</name>
</gene>
<accession>A0A9D9ELS7</accession>
<organism evidence="3 4">
    <name type="scientific">Candidatus Cryptobacteroides merdigallinarum</name>
    <dbReference type="NCBI Taxonomy" id="2840770"/>
    <lineage>
        <taxon>Bacteria</taxon>
        <taxon>Pseudomonadati</taxon>
        <taxon>Bacteroidota</taxon>
        <taxon>Bacteroidia</taxon>
        <taxon>Bacteroidales</taxon>
        <taxon>Candidatus Cryptobacteroides</taxon>
    </lineage>
</organism>
<reference evidence="3" key="1">
    <citation type="submission" date="2020-10" db="EMBL/GenBank/DDBJ databases">
        <authorList>
            <person name="Gilroy R."/>
        </authorList>
    </citation>
    <scope>NUCLEOTIDE SEQUENCE</scope>
    <source>
        <strain evidence="3">20514</strain>
    </source>
</reference>
<dbReference type="PANTHER" id="PTHR43818:SF12">
    <property type="entry name" value="NADH-DEPENDENT DEHYDROGENASE-RELATED"/>
    <property type="match status" value="1"/>
</dbReference>
<protein>
    <submittedName>
        <fullName evidence="3">Gfo/Idh/MocA family oxidoreductase</fullName>
    </submittedName>
</protein>
<reference evidence="3" key="2">
    <citation type="journal article" date="2021" name="PeerJ">
        <title>Extensive microbial diversity within the chicken gut microbiome revealed by metagenomics and culture.</title>
        <authorList>
            <person name="Gilroy R."/>
            <person name="Ravi A."/>
            <person name="Getino M."/>
            <person name="Pursley I."/>
            <person name="Horton D.L."/>
            <person name="Alikhan N.F."/>
            <person name="Baker D."/>
            <person name="Gharbi K."/>
            <person name="Hall N."/>
            <person name="Watson M."/>
            <person name="Adriaenssens E.M."/>
            <person name="Foster-Nyarko E."/>
            <person name="Jarju S."/>
            <person name="Secka A."/>
            <person name="Antonio M."/>
            <person name="Oren A."/>
            <person name="Chaudhuri R.R."/>
            <person name="La Ragione R."/>
            <person name="Hildebrand F."/>
            <person name="Pallen M.J."/>
        </authorList>
    </citation>
    <scope>NUCLEOTIDE SEQUENCE</scope>
    <source>
        <strain evidence="3">20514</strain>
    </source>
</reference>
<dbReference type="Gene3D" id="3.30.360.10">
    <property type="entry name" value="Dihydrodipicolinate Reductase, domain 2"/>
    <property type="match status" value="1"/>
</dbReference>
<evidence type="ECO:0000313" key="4">
    <source>
        <dbReference type="Proteomes" id="UP000810252"/>
    </source>
</evidence>
<dbReference type="GO" id="GO:0000166">
    <property type="term" value="F:nucleotide binding"/>
    <property type="evidence" value="ECO:0007669"/>
    <property type="project" value="InterPro"/>
</dbReference>
<dbReference type="InterPro" id="IPR055170">
    <property type="entry name" value="GFO_IDH_MocA-like_dom"/>
</dbReference>
<evidence type="ECO:0000259" key="1">
    <source>
        <dbReference type="Pfam" id="PF01408"/>
    </source>
</evidence>
<evidence type="ECO:0000313" key="3">
    <source>
        <dbReference type="EMBL" id="MBO8448925.1"/>
    </source>
</evidence>
<dbReference type="Gene3D" id="3.40.50.720">
    <property type="entry name" value="NAD(P)-binding Rossmann-like Domain"/>
    <property type="match status" value="1"/>
</dbReference>
<feature type="domain" description="GFO/IDH/MocA-like oxidoreductase" evidence="2">
    <location>
        <begin position="171"/>
        <end position="283"/>
    </location>
</feature>